<feature type="chain" id="PRO_5002806422" evidence="2">
    <location>
        <begin position="26"/>
        <end position="134"/>
    </location>
</feature>
<keyword evidence="2" id="KW-0732">Signal</keyword>
<dbReference type="Proteomes" id="UP000008744">
    <property type="component" value="Unassembled WGS sequence"/>
</dbReference>
<organism evidence="4">
    <name type="scientific">Drosophila persimilis</name>
    <name type="common">Fruit fly</name>
    <dbReference type="NCBI Taxonomy" id="7234"/>
    <lineage>
        <taxon>Eukaryota</taxon>
        <taxon>Metazoa</taxon>
        <taxon>Ecdysozoa</taxon>
        <taxon>Arthropoda</taxon>
        <taxon>Hexapoda</taxon>
        <taxon>Insecta</taxon>
        <taxon>Pterygota</taxon>
        <taxon>Neoptera</taxon>
        <taxon>Endopterygota</taxon>
        <taxon>Diptera</taxon>
        <taxon>Brachycera</taxon>
        <taxon>Muscomorpha</taxon>
        <taxon>Ephydroidea</taxon>
        <taxon>Drosophilidae</taxon>
        <taxon>Drosophila</taxon>
        <taxon>Sophophora</taxon>
    </lineage>
</organism>
<evidence type="ECO:0000313" key="3">
    <source>
        <dbReference type="EMBL" id="EDW28687.1"/>
    </source>
</evidence>
<sequence>MITGWKCLLLALLVGLALRATPSLASMDEYIPQLCLPWPKCHRVKKCCQRSDSETVDENLTQYFESGIISGLARNAFSFSPETKPRDGAGDPASCRRPSPVLETQPRAEDPAPCRRPSPVPETQPRAGVLASNL</sequence>
<keyword evidence="4" id="KW-1185">Reference proteome</keyword>
<dbReference type="EMBL" id="CH479180">
    <property type="protein sequence ID" value="EDW28687.1"/>
    <property type="molecule type" value="Genomic_DNA"/>
</dbReference>
<accession>B4G8K7</accession>
<evidence type="ECO:0000313" key="4">
    <source>
        <dbReference type="Proteomes" id="UP000008744"/>
    </source>
</evidence>
<feature type="signal peptide" evidence="2">
    <location>
        <begin position="1"/>
        <end position="25"/>
    </location>
</feature>
<proteinExistence type="predicted"/>
<name>B4G8K7_DROPE</name>
<evidence type="ECO:0000256" key="1">
    <source>
        <dbReference type="SAM" id="MobiDB-lite"/>
    </source>
</evidence>
<protein>
    <submittedName>
        <fullName evidence="3">GL18817</fullName>
    </submittedName>
</protein>
<gene>
    <name evidence="3" type="primary">Dper\GL18817</name>
    <name evidence="3" type="ORF">Dper_GL18817</name>
</gene>
<feature type="region of interest" description="Disordered" evidence="1">
    <location>
        <begin position="79"/>
        <end position="134"/>
    </location>
</feature>
<evidence type="ECO:0000256" key="2">
    <source>
        <dbReference type="SAM" id="SignalP"/>
    </source>
</evidence>
<dbReference type="AlphaFoldDB" id="B4G8K7"/>
<dbReference type="HOGENOM" id="CLU_1898403_0_0_1"/>
<reference evidence="3 4" key="1">
    <citation type="journal article" date="2007" name="Nature">
        <title>Evolution of genes and genomes on the Drosophila phylogeny.</title>
        <authorList>
            <consortium name="Drosophila 12 Genomes Consortium"/>
            <person name="Clark A.G."/>
            <person name="Eisen M.B."/>
            <person name="Smith D.R."/>
            <person name="Bergman C.M."/>
            <person name="Oliver B."/>
            <person name="Markow T.A."/>
            <person name="Kaufman T.C."/>
            <person name="Kellis M."/>
            <person name="Gelbart W."/>
            <person name="Iyer V.N."/>
            <person name="Pollard D.A."/>
            <person name="Sackton T.B."/>
            <person name="Larracuente A.M."/>
            <person name="Singh N.D."/>
            <person name="Abad J.P."/>
            <person name="Abt D.N."/>
            <person name="Adryan B."/>
            <person name="Aguade M."/>
            <person name="Akashi H."/>
            <person name="Anderson W.W."/>
            <person name="Aquadro C.F."/>
            <person name="Ardell D.H."/>
            <person name="Arguello R."/>
            <person name="Artieri C.G."/>
            <person name="Barbash D.A."/>
            <person name="Barker D."/>
            <person name="Barsanti P."/>
            <person name="Batterham P."/>
            <person name="Batzoglou S."/>
            <person name="Begun D."/>
            <person name="Bhutkar A."/>
            <person name="Blanco E."/>
            <person name="Bosak S.A."/>
            <person name="Bradley R.K."/>
            <person name="Brand A.D."/>
            <person name="Brent M.R."/>
            <person name="Brooks A.N."/>
            <person name="Brown R.H."/>
            <person name="Butlin R.K."/>
            <person name="Caggese C."/>
            <person name="Calvi B.R."/>
            <person name="Bernardo de Carvalho A."/>
            <person name="Caspi A."/>
            <person name="Castrezana S."/>
            <person name="Celniker S.E."/>
            <person name="Chang J.L."/>
            <person name="Chapple C."/>
            <person name="Chatterji S."/>
            <person name="Chinwalla A."/>
            <person name="Civetta A."/>
            <person name="Clifton S.W."/>
            <person name="Comeron J.M."/>
            <person name="Costello J.C."/>
            <person name="Coyne J.A."/>
            <person name="Daub J."/>
            <person name="David R.G."/>
            <person name="Delcher A.L."/>
            <person name="Delehaunty K."/>
            <person name="Do C.B."/>
            <person name="Ebling H."/>
            <person name="Edwards K."/>
            <person name="Eickbush T."/>
            <person name="Evans J.D."/>
            <person name="Filipski A."/>
            <person name="Findeiss S."/>
            <person name="Freyhult E."/>
            <person name="Fulton L."/>
            <person name="Fulton R."/>
            <person name="Garcia A.C."/>
            <person name="Gardiner A."/>
            <person name="Garfield D.A."/>
            <person name="Garvin B.E."/>
            <person name="Gibson G."/>
            <person name="Gilbert D."/>
            <person name="Gnerre S."/>
            <person name="Godfrey J."/>
            <person name="Good R."/>
            <person name="Gotea V."/>
            <person name="Gravely B."/>
            <person name="Greenberg A.J."/>
            <person name="Griffiths-Jones S."/>
            <person name="Gross S."/>
            <person name="Guigo R."/>
            <person name="Gustafson E.A."/>
            <person name="Haerty W."/>
            <person name="Hahn M.W."/>
            <person name="Halligan D.L."/>
            <person name="Halpern A.L."/>
            <person name="Halter G.M."/>
            <person name="Han M.V."/>
            <person name="Heger A."/>
            <person name="Hillier L."/>
            <person name="Hinrichs A.S."/>
            <person name="Holmes I."/>
            <person name="Hoskins R.A."/>
            <person name="Hubisz M.J."/>
            <person name="Hultmark D."/>
            <person name="Huntley M.A."/>
            <person name="Jaffe D.B."/>
            <person name="Jagadeeshan S."/>
            <person name="Jeck W.R."/>
            <person name="Johnson J."/>
            <person name="Jones C.D."/>
            <person name="Jordan W.C."/>
            <person name="Karpen G.H."/>
            <person name="Kataoka E."/>
            <person name="Keightley P.D."/>
            <person name="Kheradpour P."/>
            <person name="Kirkness E.F."/>
            <person name="Koerich L.B."/>
            <person name="Kristiansen K."/>
            <person name="Kudrna D."/>
            <person name="Kulathinal R.J."/>
            <person name="Kumar S."/>
            <person name="Kwok R."/>
            <person name="Lander E."/>
            <person name="Langley C.H."/>
            <person name="Lapoint R."/>
            <person name="Lazzaro B.P."/>
            <person name="Lee S.J."/>
            <person name="Levesque L."/>
            <person name="Li R."/>
            <person name="Lin C.F."/>
            <person name="Lin M.F."/>
            <person name="Lindblad-Toh K."/>
            <person name="Llopart A."/>
            <person name="Long M."/>
            <person name="Low L."/>
            <person name="Lozovsky E."/>
            <person name="Lu J."/>
            <person name="Luo M."/>
            <person name="Machado C.A."/>
            <person name="Makalowski W."/>
            <person name="Marzo M."/>
            <person name="Matsuda M."/>
            <person name="Matzkin L."/>
            <person name="McAllister B."/>
            <person name="McBride C.S."/>
            <person name="McKernan B."/>
            <person name="McKernan K."/>
            <person name="Mendez-Lago M."/>
            <person name="Minx P."/>
            <person name="Mollenhauer M.U."/>
            <person name="Montooth K."/>
            <person name="Mount S.M."/>
            <person name="Mu X."/>
            <person name="Myers E."/>
            <person name="Negre B."/>
            <person name="Newfeld S."/>
            <person name="Nielsen R."/>
            <person name="Noor M.A."/>
            <person name="O'Grady P."/>
            <person name="Pachter L."/>
            <person name="Papaceit M."/>
            <person name="Parisi M.J."/>
            <person name="Parisi M."/>
            <person name="Parts L."/>
            <person name="Pedersen J.S."/>
            <person name="Pesole G."/>
            <person name="Phillippy A.M."/>
            <person name="Ponting C.P."/>
            <person name="Pop M."/>
            <person name="Porcelli D."/>
            <person name="Powell J.R."/>
            <person name="Prohaska S."/>
            <person name="Pruitt K."/>
            <person name="Puig M."/>
            <person name="Quesneville H."/>
            <person name="Ram K.R."/>
            <person name="Rand D."/>
            <person name="Rasmussen M.D."/>
            <person name="Reed L.K."/>
            <person name="Reenan R."/>
            <person name="Reily A."/>
            <person name="Remington K.A."/>
            <person name="Rieger T.T."/>
            <person name="Ritchie M.G."/>
            <person name="Robin C."/>
            <person name="Rogers Y.H."/>
            <person name="Rohde C."/>
            <person name="Rozas J."/>
            <person name="Rubenfield M.J."/>
            <person name="Ruiz A."/>
            <person name="Russo S."/>
            <person name="Salzberg S.L."/>
            <person name="Sanchez-Gracia A."/>
            <person name="Saranga D.J."/>
            <person name="Sato H."/>
            <person name="Schaeffer S.W."/>
            <person name="Schatz M.C."/>
            <person name="Schlenke T."/>
            <person name="Schwartz R."/>
            <person name="Segarra C."/>
            <person name="Singh R.S."/>
            <person name="Sirot L."/>
            <person name="Sirota M."/>
            <person name="Sisneros N.B."/>
            <person name="Smith C.D."/>
            <person name="Smith T.F."/>
            <person name="Spieth J."/>
            <person name="Stage D.E."/>
            <person name="Stark A."/>
            <person name="Stephan W."/>
            <person name="Strausberg R.L."/>
            <person name="Strempel S."/>
            <person name="Sturgill D."/>
            <person name="Sutton G."/>
            <person name="Sutton G.G."/>
            <person name="Tao W."/>
            <person name="Teichmann S."/>
            <person name="Tobari Y.N."/>
            <person name="Tomimura Y."/>
            <person name="Tsolas J.M."/>
            <person name="Valente V.L."/>
            <person name="Venter E."/>
            <person name="Venter J.C."/>
            <person name="Vicario S."/>
            <person name="Vieira F.G."/>
            <person name="Vilella A.J."/>
            <person name="Villasante A."/>
            <person name="Walenz B."/>
            <person name="Wang J."/>
            <person name="Wasserman M."/>
            <person name="Watts T."/>
            <person name="Wilson D."/>
            <person name="Wilson R.K."/>
            <person name="Wing R.A."/>
            <person name="Wolfner M.F."/>
            <person name="Wong A."/>
            <person name="Wong G.K."/>
            <person name="Wu C.I."/>
            <person name="Wu G."/>
            <person name="Yamamoto D."/>
            <person name="Yang H.P."/>
            <person name="Yang S.P."/>
            <person name="Yorke J.A."/>
            <person name="Yoshida K."/>
            <person name="Zdobnov E."/>
            <person name="Zhang P."/>
            <person name="Zhang Y."/>
            <person name="Zimin A.V."/>
            <person name="Baldwin J."/>
            <person name="Abdouelleil A."/>
            <person name="Abdulkadir J."/>
            <person name="Abebe A."/>
            <person name="Abera B."/>
            <person name="Abreu J."/>
            <person name="Acer S.C."/>
            <person name="Aftuck L."/>
            <person name="Alexander A."/>
            <person name="An P."/>
            <person name="Anderson E."/>
            <person name="Anderson S."/>
            <person name="Arachi H."/>
            <person name="Azer M."/>
            <person name="Bachantsang P."/>
            <person name="Barry A."/>
            <person name="Bayul T."/>
            <person name="Berlin A."/>
            <person name="Bessette D."/>
            <person name="Bloom T."/>
            <person name="Blye J."/>
            <person name="Boguslavskiy L."/>
            <person name="Bonnet C."/>
            <person name="Boukhgalter B."/>
            <person name="Bourzgui I."/>
            <person name="Brown A."/>
            <person name="Cahill P."/>
            <person name="Channer S."/>
            <person name="Cheshatsang Y."/>
            <person name="Chuda L."/>
            <person name="Citroen M."/>
            <person name="Collymore A."/>
            <person name="Cooke P."/>
            <person name="Costello M."/>
            <person name="D'Aco K."/>
            <person name="Daza R."/>
            <person name="De Haan G."/>
            <person name="DeGray S."/>
            <person name="DeMaso C."/>
            <person name="Dhargay N."/>
            <person name="Dooley K."/>
            <person name="Dooley E."/>
            <person name="Doricent M."/>
            <person name="Dorje P."/>
            <person name="Dorjee K."/>
            <person name="Dupes A."/>
            <person name="Elong R."/>
            <person name="Falk J."/>
            <person name="Farina A."/>
            <person name="Faro S."/>
            <person name="Ferguson D."/>
            <person name="Fisher S."/>
            <person name="Foley C.D."/>
            <person name="Franke A."/>
            <person name="Friedrich D."/>
            <person name="Gadbois L."/>
            <person name="Gearin G."/>
            <person name="Gearin C.R."/>
            <person name="Giannoukos G."/>
            <person name="Goode T."/>
            <person name="Graham J."/>
            <person name="Grandbois E."/>
            <person name="Grewal S."/>
            <person name="Gyaltsen K."/>
            <person name="Hafez N."/>
            <person name="Hagos B."/>
            <person name="Hall J."/>
            <person name="Henson C."/>
            <person name="Hollinger A."/>
            <person name="Honan T."/>
            <person name="Huard M.D."/>
            <person name="Hughes L."/>
            <person name="Hurhula B."/>
            <person name="Husby M.E."/>
            <person name="Kamat A."/>
            <person name="Kanga B."/>
            <person name="Kashin S."/>
            <person name="Khazanovich D."/>
            <person name="Kisner P."/>
            <person name="Lance K."/>
            <person name="Lara M."/>
            <person name="Lee W."/>
            <person name="Lennon N."/>
            <person name="Letendre F."/>
            <person name="LeVine R."/>
            <person name="Lipovsky A."/>
            <person name="Liu X."/>
            <person name="Liu J."/>
            <person name="Liu S."/>
            <person name="Lokyitsang T."/>
            <person name="Lokyitsang Y."/>
            <person name="Lubonja R."/>
            <person name="Lui A."/>
            <person name="MacDonald P."/>
            <person name="Magnisalis V."/>
            <person name="Maru K."/>
            <person name="Matthews C."/>
            <person name="McCusker W."/>
            <person name="McDonough S."/>
            <person name="Mehta T."/>
            <person name="Meldrim J."/>
            <person name="Meneus L."/>
            <person name="Mihai O."/>
            <person name="Mihalev A."/>
            <person name="Mihova T."/>
            <person name="Mittelman R."/>
            <person name="Mlenga V."/>
            <person name="Montmayeur A."/>
            <person name="Mulrain L."/>
            <person name="Navidi A."/>
            <person name="Naylor J."/>
            <person name="Negash T."/>
            <person name="Nguyen T."/>
            <person name="Nguyen N."/>
            <person name="Nicol R."/>
            <person name="Norbu C."/>
            <person name="Norbu N."/>
            <person name="Novod N."/>
            <person name="O'Neill B."/>
            <person name="Osman S."/>
            <person name="Markiewicz E."/>
            <person name="Oyono O.L."/>
            <person name="Patti C."/>
            <person name="Phunkhang P."/>
            <person name="Pierre F."/>
            <person name="Priest M."/>
            <person name="Raghuraman S."/>
            <person name="Rege F."/>
            <person name="Reyes R."/>
            <person name="Rise C."/>
            <person name="Rogov P."/>
            <person name="Ross K."/>
            <person name="Ryan E."/>
            <person name="Settipalli S."/>
            <person name="Shea T."/>
            <person name="Sherpa N."/>
            <person name="Shi L."/>
            <person name="Shih D."/>
            <person name="Sparrow T."/>
            <person name="Spaulding J."/>
            <person name="Stalker J."/>
            <person name="Stange-Thomann N."/>
            <person name="Stavropoulos S."/>
            <person name="Stone C."/>
            <person name="Strader C."/>
            <person name="Tesfaye S."/>
            <person name="Thomson T."/>
            <person name="Thoulutsang Y."/>
            <person name="Thoulutsang D."/>
            <person name="Topham K."/>
            <person name="Topping I."/>
            <person name="Tsamla T."/>
            <person name="Vassiliev H."/>
            <person name="Vo A."/>
            <person name="Wangchuk T."/>
            <person name="Wangdi T."/>
            <person name="Weiand M."/>
            <person name="Wilkinson J."/>
            <person name="Wilson A."/>
            <person name="Yadav S."/>
            <person name="Young G."/>
            <person name="Yu Q."/>
            <person name="Zembek L."/>
            <person name="Zhong D."/>
            <person name="Zimmer A."/>
            <person name="Zwirko Z."/>
            <person name="Jaffe D.B."/>
            <person name="Alvarez P."/>
            <person name="Brockman W."/>
            <person name="Butler J."/>
            <person name="Chin C."/>
            <person name="Gnerre S."/>
            <person name="Grabherr M."/>
            <person name="Kleber M."/>
            <person name="Mauceli E."/>
            <person name="MacCallum I."/>
        </authorList>
    </citation>
    <scope>NUCLEOTIDE SEQUENCE [LARGE SCALE GENOMIC DNA]</scope>
    <source>
        <strain evidence="4">MSH-3 / Tucson 14011-0111.49</strain>
    </source>
</reference>